<dbReference type="AlphaFoldDB" id="X0W7Q9"/>
<organism evidence="1">
    <name type="scientific">marine sediment metagenome</name>
    <dbReference type="NCBI Taxonomy" id="412755"/>
    <lineage>
        <taxon>unclassified sequences</taxon>
        <taxon>metagenomes</taxon>
        <taxon>ecological metagenomes</taxon>
    </lineage>
</organism>
<proteinExistence type="predicted"/>
<feature type="non-terminal residue" evidence="1">
    <location>
        <position position="260"/>
    </location>
</feature>
<reference evidence="1" key="1">
    <citation type="journal article" date="2014" name="Front. Microbiol.">
        <title>High frequency of phylogenetically diverse reductive dehalogenase-homologous genes in deep subseafloor sedimentary metagenomes.</title>
        <authorList>
            <person name="Kawai M."/>
            <person name="Futagami T."/>
            <person name="Toyoda A."/>
            <person name="Takaki Y."/>
            <person name="Nishi S."/>
            <person name="Hori S."/>
            <person name="Arai W."/>
            <person name="Tsubouchi T."/>
            <person name="Morono Y."/>
            <person name="Uchiyama I."/>
            <person name="Ito T."/>
            <person name="Fujiyama A."/>
            <person name="Inagaki F."/>
            <person name="Takami H."/>
        </authorList>
    </citation>
    <scope>NUCLEOTIDE SEQUENCE</scope>
    <source>
        <strain evidence="1">Expedition CK06-06</strain>
    </source>
</reference>
<accession>X0W7Q9</accession>
<name>X0W7Q9_9ZZZZ</name>
<feature type="non-terminal residue" evidence="1">
    <location>
        <position position="1"/>
    </location>
</feature>
<evidence type="ECO:0000313" key="1">
    <source>
        <dbReference type="EMBL" id="GAG20648.1"/>
    </source>
</evidence>
<protein>
    <recommendedName>
        <fullName evidence="2">Glycosyl transferase CAP10 domain-containing protein</fullName>
    </recommendedName>
</protein>
<dbReference type="EMBL" id="BARS01032977">
    <property type="protein sequence ID" value="GAG20648.1"/>
    <property type="molecule type" value="Genomic_DNA"/>
</dbReference>
<evidence type="ECO:0008006" key="2">
    <source>
        <dbReference type="Google" id="ProtNLM"/>
    </source>
</evidence>
<comment type="caution">
    <text evidence="1">The sequence shown here is derived from an EMBL/GenBank/DDBJ whole genome shotgun (WGS) entry which is preliminary data.</text>
</comment>
<sequence length="260" mass="30820">KYFKLLEKNKDAKLFWLVNDHDLEDNILLRQALLKQGRSYDMICNNPREGYRHWILGKNINGGKLNSFIDNWNTINLNVLIFNRQEKKKLKRLFDLKREGVVYFGTFRKHRATDMLDYNGLDYVISTSKKNQSKYRAAGIEATFIEKLKWDIGDENLCNFKYSIYFEDTHTHSNYAYMANRYYECLMCGVLMFFDGRCVDTISKSKYHVPNYLIVNKGKDLAEKISRLNEDQSLYKQLLAEQESNFDAIEKEKQEVGEQF</sequence>
<gene>
    <name evidence="1" type="ORF">S01H1_51118</name>
</gene>